<feature type="region of interest" description="Disordered" evidence="17">
    <location>
        <begin position="1"/>
        <end position="29"/>
    </location>
</feature>
<feature type="coiled-coil region" evidence="16">
    <location>
        <begin position="560"/>
        <end position="587"/>
    </location>
</feature>
<feature type="coiled-coil region" evidence="16">
    <location>
        <begin position="349"/>
        <end position="412"/>
    </location>
</feature>
<dbReference type="InterPro" id="IPR013956">
    <property type="entry name" value="E3_ubiquit_lig_Bre1"/>
</dbReference>
<keyword evidence="8 15" id="KW-0833">Ubl conjugation pathway</keyword>
<evidence type="ECO:0000256" key="7">
    <source>
        <dbReference type="ARBA" id="ARBA00022771"/>
    </source>
</evidence>
<keyword evidence="7 14" id="KW-0863">Zinc-finger</keyword>
<keyword evidence="10 15" id="KW-0156">Chromatin regulator</keyword>
<accession>A0A9P5D769</accession>
<comment type="subcellular location">
    <subcellularLocation>
        <location evidence="2 15">Nucleus</location>
    </subcellularLocation>
</comment>
<evidence type="ECO:0000256" key="17">
    <source>
        <dbReference type="SAM" id="MobiDB-lite"/>
    </source>
</evidence>
<feature type="coiled-coil region" evidence="16">
    <location>
        <begin position="132"/>
        <end position="159"/>
    </location>
</feature>
<dbReference type="PANTHER" id="PTHR23163:SF0">
    <property type="entry name" value="E3 UBIQUITIN-PROTEIN LIGASE BRE1"/>
    <property type="match status" value="1"/>
</dbReference>
<dbReference type="Pfam" id="PF08647">
    <property type="entry name" value="BRE1"/>
    <property type="match status" value="1"/>
</dbReference>
<keyword evidence="9 15" id="KW-0862">Zinc</keyword>
<keyword evidence="11 15" id="KW-0175">Coiled coil</keyword>
<dbReference type="GO" id="GO:0005634">
    <property type="term" value="C:nucleus"/>
    <property type="evidence" value="ECO:0007669"/>
    <property type="project" value="UniProtKB-SubCell"/>
</dbReference>
<dbReference type="GO" id="GO:0008270">
    <property type="term" value="F:zinc ion binding"/>
    <property type="evidence" value="ECO:0007669"/>
    <property type="project" value="UniProtKB-KW"/>
</dbReference>
<name>A0A9P5D769_9HYPO</name>
<gene>
    <name evidence="19" type="ORF">GMORB2_5950</name>
</gene>
<evidence type="ECO:0000256" key="13">
    <source>
        <dbReference type="ARBA" id="ARBA00059679"/>
    </source>
</evidence>
<dbReference type="EC" id="2.3.2.27" evidence="15"/>
<feature type="coiled-coil region" evidence="16">
    <location>
        <begin position="208"/>
        <end position="298"/>
    </location>
</feature>
<dbReference type="SUPFAM" id="SSF57850">
    <property type="entry name" value="RING/U-box"/>
    <property type="match status" value="1"/>
</dbReference>
<dbReference type="GO" id="GO:0061630">
    <property type="term" value="F:ubiquitin protein ligase activity"/>
    <property type="evidence" value="ECO:0007669"/>
    <property type="project" value="UniProtKB-EC"/>
</dbReference>
<dbReference type="Gene3D" id="3.30.40.10">
    <property type="entry name" value="Zinc/RING finger domain, C3HC4 (zinc finger)"/>
    <property type="match status" value="1"/>
</dbReference>
<evidence type="ECO:0000256" key="4">
    <source>
        <dbReference type="ARBA" id="ARBA00005555"/>
    </source>
</evidence>
<comment type="pathway">
    <text evidence="3 15">Protein modification; protein ubiquitination.</text>
</comment>
<evidence type="ECO:0000256" key="2">
    <source>
        <dbReference type="ARBA" id="ARBA00004123"/>
    </source>
</evidence>
<keyword evidence="5 15" id="KW-0808">Transferase</keyword>
<comment type="caution">
    <text evidence="19">The sequence shown here is derived from an EMBL/GenBank/DDBJ whole genome shotgun (WGS) entry which is preliminary data.</text>
</comment>
<dbReference type="InterPro" id="IPR018957">
    <property type="entry name" value="Znf_C3HC4_RING-type"/>
</dbReference>
<comment type="similarity">
    <text evidence="4 15">Belongs to the BRE1 family.</text>
</comment>
<evidence type="ECO:0000313" key="19">
    <source>
        <dbReference type="EMBL" id="KAF4124234.1"/>
    </source>
</evidence>
<sequence>MEDRKRSAVSDELAPPSKRVAVNGSKAKDEPVDMREEIWVDLVERLQLMAERTVTKTADSSADPPYLSSVSFKDVPEFESHLQEKEKTILSKVETFLTYLAANRGQIPPEVSKLEAKISSLLASEKAFFVKLDRLHAEKEDLSEQLNAATLRYFKAEKKLDRAKSAQVQKLEQQAFANATRPAGAPGDGAEAKKEEANGNSSELLLKYEEATAAATKQKEQLDKILAEIKVIQEENTSLKVRREAWSDEDLVRSDVFKQFKIQNEDLIKRLNSLEASNKQLREEAEAMRADRSAFRAQLEADANHVTQELEAEIVSRDQDLARVRSARDEILADNTQRKASMDQEKVAMEQIKELASAKDERISALESELSRLQRNNDIEMTETEDVAELSVEDLRAKYKKLQADFRSINQELPSIEKAYKRMKDLAQKKVMDFAALEERVSLLIAEKSKADQKYFAARKDADTRNNEIRSLRHQNGKSSEIIAQLKDHEALNRTLLGNLEKQLSDLRQANAMLVTENKRLESAHQEAVRLRGSLNKQVGDLTNLVKSKDAASAVVRERNATQETEVEKLKVRLETMQKDRDNWKSKALSNSSEEEEMLRTFALCTICRNNFKNTALKTCGHLFCNKCIEDRISNRMRKCPTCSRSFDKMDVMAVHA</sequence>
<evidence type="ECO:0000256" key="15">
    <source>
        <dbReference type="RuleBase" id="RU365038"/>
    </source>
</evidence>
<dbReference type="GO" id="GO:0016567">
    <property type="term" value="P:protein ubiquitination"/>
    <property type="evidence" value="ECO:0007669"/>
    <property type="project" value="UniProtKB-UniRule"/>
</dbReference>
<dbReference type="Proteomes" id="UP000749293">
    <property type="component" value="Unassembled WGS sequence"/>
</dbReference>
<dbReference type="AlphaFoldDB" id="A0A9P5D769"/>
<dbReference type="InterPro" id="IPR017907">
    <property type="entry name" value="Znf_RING_CS"/>
</dbReference>
<feature type="region of interest" description="Disordered" evidence="17">
    <location>
        <begin position="176"/>
        <end position="199"/>
    </location>
</feature>
<dbReference type="PANTHER" id="PTHR23163">
    <property type="entry name" value="RING FINGER PROTEIN-RELATED"/>
    <property type="match status" value="1"/>
</dbReference>
<evidence type="ECO:0000256" key="10">
    <source>
        <dbReference type="ARBA" id="ARBA00022853"/>
    </source>
</evidence>
<evidence type="ECO:0000256" key="16">
    <source>
        <dbReference type="SAM" id="Coils"/>
    </source>
</evidence>
<evidence type="ECO:0000256" key="9">
    <source>
        <dbReference type="ARBA" id="ARBA00022833"/>
    </source>
</evidence>
<proteinExistence type="inferred from homology"/>
<dbReference type="GO" id="GO:0033503">
    <property type="term" value="C:HULC complex"/>
    <property type="evidence" value="ECO:0007669"/>
    <property type="project" value="TreeGrafter"/>
</dbReference>
<organism evidence="19 20">
    <name type="scientific">Geosmithia morbida</name>
    <dbReference type="NCBI Taxonomy" id="1094350"/>
    <lineage>
        <taxon>Eukaryota</taxon>
        <taxon>Fungi</taxon>
        <taxon>Dikarya</taxon>
        <taxon>Ascomycota</taxon>
        <taxon>Pezizomycotina</taxon>
        <taxon>Sordariomycetes</taxon>
        <taxon>Hypocreomycetidae</taxon>
        <taxon>Hypocreales</taxon>
        <taxon>Bionectriaceae</taxon>
        <taxon>Geosmithia</taxon>
    </lineage>
</organism>
<dbReference type="Pfam" id="PF00097">
    <property type="entry name" value="zf-C3HC4"/>
    <property type="match status" value="1"/>
</dbReference>
<evidence type="ECO:0000256" key="11">
    <source>
        <dbReference type="ARBA" id="ARBA00023054"/>
    </source>
</evidence>
<keyword evidence="12 15" id="KW-0539">Nucleus</keyword>
<dbReference type="InterPro" id="IPR058643">
    <property type="entry name" value="BRE1-like_CC"/>
</dbReference>
<evidence type="ECO:0000256" key="14">
    <source>
        <dbReference type="PROSITE-ProRule" id="PRU00175"/>
    </source>
</evidence>
<dbReference type="EMBL" id="JAANYQ010000005">
    <property type="protein sequence ID" value="KAF4124234.1"/>
    <property type="molecule type" value="Genomic_DNA"/>
</dbReference>
<dbReference type="Pfam" id="PF26095">
    <property type="entry name" value="CC_Bre1"/>
    <property type="match status" value="1"/>
</dbReference>
<dbReference type="PROSITE" id="PS50089">
    <property type="entry name" value="ZF_RING_2"/>
    <property type="match status" value="1"/>
</dbReference>
<evidence type="ECO:0000256" key="6">
    <source>
        <dbReference type="ARBA" id="ARBA00022723"/>
    </source>
</evidence>
<evidence type="ECO:0000256" key="3">
    <source>
        <dbReference type="ARBA" id="ARBA00004906"/>
    </source>
</evidence>
<dbReference type="RefSeq" id="XP_035322886.1">
    <property type="nucleotide sequence ID" value="XM_035467920.1"/>
</dbReference>
<dbReference type="SMART" id="SM00184">
    <property type="entry name" value="RING"/>
    <property type="match status" value="1"/>
</dbReference>
<evidence type="ECO:0000313" key="20">
    <source>
        <dbReference type="Proteomes" id="UP000749293"/>
    </source>
</evidence>
<reference evidence="19" key="1">
    <citation type="submission" date="2020-03" db="EMBL/GenBank/DDBJ databases">
        <title>Site-based positive gene gene selection in Geosmithia morbida across the United States reveals a broad range of putative effectors and factors for local host and environmental adapation.</title>
        <authorList>
            <person name="Onufrak A."/>
            <person name="Murdoch R.W."/>
            <person name="Gazis R."/>
            <person name="Huff M."/>
            <person name="Staton M."/>
            <person name="Klingeman W."/>
            <person name="Hadziabdic D."/>
        </authorList>
    </citation>
    <scope>NUCLEOTIDE SEQUENCE</scope>
    <source>
        <strain evidence="19">1262</strain>
    </source>
</reference>
<keyword evidence="6 15" id="KW-0479">Metal-binding</keyword>
<dbReference type="CDD" id="cd16499">
    <property type="entry name" value="RING-HC_Bre1-like"/>
    <property type="match status" value="1"/>
</dbReference>
<comment type="catalytic activity">
    <reaction evidence="1 15">
        <text>S-ubiquitinyl-[E2 ubiquitin-conjugating enzyme]-L-cysteine + [acceptor protein]-L-lysine = [E2 ubiquitin-conjugating enzyme]-L-cysteine + N(6)-ubiquitinyl-[acceptor protein]-L-lysine.</text>
        <dbReference type="EC" id="2.3.2.27"/>
    </reaction>
</comment>
<evidence type="ECO:0000256" key="5">
    <source>
        <dbReference type="ARBA" id="ARBA00022679"/>
    </source>
</evidence>
<dbReference type="InterPro" id="IPR001841">
    <property type="entry name" value="Znf_RING"/>
</dbReference>
<dbReference type="GeneID" id="55972175"/>
<dbReference type="InterPro" id="IPR013083">
    <property type="entry name" value="Znf_RING/FYVE/PHD"/>
</dbReference>
<evidence type="ECO:0000259" key="18">
    <source>
        <dbReference type="PROSITE" id="PS50089"/>
    </source>
</evidence>
<feature type="domain" description="RING-type" evidence="18">
    <location>
        <begin position="605"/>
        <end position="644"/>
    </location>
</feature>
<evidence type="ECO:0000256" key="1">
    <source>
        <dbReference type="ARBA" id="ARBA00000900"/>
    </source>
</evidence>
<feature type="coiled-coil region" evidence="16">
    <location>
        <begin position="497"/>
        <end position="527"/>
    </location>
</feature>
<evidence type="ECO:0000256" key="12">
    <source>
        <dbReference type="ARBA" id="ARBA00023242"/>
    </source>
</evidence>
<dbReference type="OrthoDB" id="654191at2759"/>
<keyword evidence="20" id="KW-1185">Reference proteome</keyword>
<protein>
    <recommendedName>
        <fullName evidence="15">E3 ubiquitin protein ligase</fullName>
        <ecNumber evidence="15">2.3.2.27</ecNumber>
    </recommendedName>
</protein>
<dbReference type="GO" id="GO:0006325">
    <property type="term" value="P:chromatin organization"/>
    <property type="evidence" value="ECO:0007669"/>
    <property type="project" value="UniProtKB-KW"/>
</dbReference>
<evidence type="ECO:0000256" key="8">
    <source>
        <dbReference type="ARBA" id="ARBA00022786"/>
    </source>
</evidence>
<comment type="function">
    <text evidence="13">E3 ubiquitin-protein ligase that mediates monoubiquitination of histone H2B to form H2BK123ub1. H2BK123ub1 gives a specific tag for epigenetic transcriptional activation and is also a prerequisite for H3K4me and H3K79me formation.</text>
</comment>
<dbReference type="PROSITE" id="PS00518">
    <property type="entry name" value="ZF_RING_1"/>
    <property type="match status" value="1"/>
</dbReference>